<evidence type="ECO:0000256" key="2">
    <source>
        <dbReference type="ARBA" id="ARBA00022729"/>
    </source>
</evidence>
<comment type="subunit">
    <text evidence="8">The Tol-Pal system is composed of five core proteins: the inner membrane proteins TolA, TolQ and TolR, the periplasmic protein TolB and the outer membrane protein Pal. They form a network linking the inner and outer membranes and the peptidoglycan layer.</text>
</comment>
<evidence type="ECO:0000256" key="5">
    <source>
        <dbReference type="ARBA" id="ARBA00023237"/>
    </source>
</evidence>
<feature type="chain" id="PRO_5041209535" description="Peptidoglycan-associated lipoprotein" evidence="9">
    <location>
        <begin position="25"/>
        <end position="191"/>
    </location>
</feature>
<keyword evidence="7 8" id="KW-0131">Cell cycle</keyword>
<dbReference type="PROSITE" id="PS51257">
    <property type="entry name" value="PROKAR_LIPOPROTEIN"/>
    <property type="match status" value="1"/>
</dbReference>
<evidence type="ECO:0000256" key="9">
    <source>
        <dbReference type="SAM" id="SignalP"/>
    </source>
</evidence>
<evidence type="ECO:0000256" key="4">
    <source>
        <dbReference type="ARBA" id="ARBA00023139"/>
    </source>
</evidence>
<dbReference type="KEGG" id="tmk:QGN29_00780"/>
<keyword evidence="5 8" id="KW-0998">Cell outer membrane</keyword>
<dbReference type="InterPro" id="IPR050330">
    <property type="entry name" value="Bact_OuterMem_StrucFunc"/>
</dbReference>
<keyword evidence="1 8" id="KW-0132">Cell division</keyword>
<keyword evidence="2 8" id="KW-0732">Signal</keyword>
<dbReference type="PROSITE" id="PS51123">
    <property type="entry name" value="OMPA_2"/>
    <property type="match status" value="1"/>
</dbReference>
<accession>A0AA52EDQ0</accession>
<dbReference type="Gene3D" id="3.30.1330.60">
    <property type="entry name" value="OmpA-like domain"/>
    <property type="match status" value="1"/>
</dbReference>
<dbReference type="EMBL" id="CP123872">
    <property type="protein sequence ID" value="WND02896.1"/>
    <property type="molecule type" value="Genomic_DNA"/>
</dbReference>
<dbReference type="HAMAP" id="MF_02204">
    <property type="entry name" value="Pal"/>
    <property type="match status" value="1"/>
</dbReference>
<evidence type="ECO:0000256" key="8">
    <source>
        <dbReference type="HAMAP-Rule" id="MF_02204"/>
    </source>
</evidence>
<keyword evidence="6 8" id="KW-0449">Lipoprotein</keyword>
<evidence type="ECO:0000256" key="7">
    <source>
        <dbReference type="ARBA" id="ARBA00023306"/>
    </source>
</evidence>
<dbReference type="GO" id="GO:0051301">
    <property type="term" value="P:cell division"/>
    <property type="evidence" value="ECO:0007669"/>
    <property type="project" value="UniProtKB-UniRule"/>
</dbReference>
<evidence type="ECO:0000313" key="12">
    <source>
        <dbReference type="Proteomes" id="UP001268683"/>
    </source>
</evidence>
<comment type="function">
    <text evidence="8">Part of the Tol-Pal system, which plays a role in outer membrane invagination during cell division and is important for maintaining outer membrane integrity.</text>
</comment>
<dbReference type="InterPro" id="IPR014169">
    <property type="entry name" value="Pal_lipo_C"/>
</dbReference>
<keyword evidence="12" id="KW-1185">Reference proteome</keyword>
<comment type="similarity">
    <text evidence="8">Belongs to the Pal lipoprotein family.</text>
</comment>
<dbReference type="InterPro" id="IPR036737">
    <property type="entry name" value="OmpA-like_sf"/>
</dbReference>
<evidence type="ECO:0000256" key="3">
    <source>
        <dbReference type="ARBA" id="ARBA00023136"/>
    </source>
</evidence>
<keyword evidence="3 8" id="KW-0472">Membrane</keyword>
<dbReference type="NCBIfam" id="TIGR02802">
    <property type="entry name" value="Pal_lipo"/>
    <property type="match status" value="1"/>
</dbReference>
<protein>
    <recommendedName>
        <fullName evidence="8">Peptidoglycan-associated lipoprotein</fullName>
        <shortName evidence="8">PAL</shortName>
    </recommendedName>
</protein>
<dbReference type="GO" id="GO:0009279">
    <property type="term" value="C:cell outer membrane"/>
    <property type="evidence" value="ECO:0007669"/>
    <property type="project" value="UniProtKB-SubCell"/>
</dbReference>
<evidence type="ECO:0000256" key="1">
    <source>
        <dbReference type="ARBA" id="ARBA00022618"/>
    </source>
</evidence>
<evidence type="ECO:0000259" key="10">
    <source>
        <dbReference type="PROSITE" id="PS51123"/>
    </source>
</evidence>
<dbReference type="AlphaFoldDB" id="A0AA52EDQ0"/>
<gene>
    <name evidence="8 11" type="primary">pal</name>
    <name evidence="11" type="ORF">QGN29_00780</name>
</gene>
<comment type="subcellular location">
    <subcellularLocation>
        <location evidence="8">Cell outer membrane</location>
        <topology evidence="8">Lipid-anchor</topology>
    </subcellularLocation>
</comment>
<dbReference type="PANTHER" id="PTHR30329">
    <property type="entry name" value="STATOR ELEMENT OF FLAGELLAR MOTOR COMPLEX"/>
    <property type="match status" value="1"/>
</dbReference>
<dbReference type="CDD" id="cd07185">
    <property type="entry name" value="OmpA_C-like"/>
    <property type="match status" value="1"/>
</dbReference>
<dbReference type="Proteomes" id="UP001268683">
    <property type="component" value="Chromosome"/>
</dbReference>
<feature type="domain" description="OmpA-like" evidence="10">
    <location>
        <begin position="77"/>
        <end position="191"/>
    </location>
</feature>
<proteinExistence type="inferred from homology"/>
<evidence type="ECO:0000256" key="6">
    <source>
        <dbReference type="ARBA" id="ARBA00023288"/>
    </source>
</evidence>
<evidence type="ECO:0000313" key="11">
    <source>
        <dbReference type="EMBL" id="WND02896.1"/>
    </source>
</evidence>
<dbReference type="PANTHER" id="PTHR30329:SF21">
    <property type="entry name" value="LIPOPROTEIN YIAD-RELATED"/>
    <property type="match status" value="1"/>
</dbReference>
<dbReference type="SUPFAM" id="SSF103088">
    <property type="entry name" value="OmpA-like"/>
    <property type="match status" value="1"/>
</dbReference>
<dbReference type="RefSeq" id="WP_310798736.1">
    <property type="nucleotide sequence ID" value="NZ_CP123872.1"/>
</dbReference>
<dbReference type="Pfam" id="PF00691">
    <property type="entry name" value="OmpA"/>
    <property type="match status" value="1"/>
</dbReference>
<dbReference type="InterPro" id="IPR006665">
    <property type="entry name" value="OmpA-like"/>
</dbReference>
<dbReference type="PRINTS" id="PR01021">
    <property type="entry name" value="OMPADOMAIN"/>
</dbReference>
<sequence>MTFNRTRLKVVAVAAATLMVAACSNDSSDMNKSTENQQVDVQSNNGENISGVNNPQMTETQLAEQRELETWYSKDAKGIEMYAGADRVLFAYDSDELTDAARRILQRQAEWLNHYGDVSVAIEGHCDERGTREYNLALGERRAIAVKNYLLALDVSADRLTTISYGKERPVEVGTGEGVWSKNRRGVLVIR</sequence>
<feature type="signal peptide" evidence="9">
    <location>
        <begin position="1"/>
        <end position="24"/>
    </location>
</feature>
<dbReference type="InterPro" id="IPR006664">
    <property type="entry name" value="OMP_bac"/>
</dbReference>
<organism evidence="11 12">
    <name type="scientific">Temperatibacter marinus</name>
    <dbReference type="NCBI Taxonomy" id="1456591"/>
    <lineage>
        <taxon>Bacteria</taxon>
        <taxon>Pseudomonadati</taxon>
        <taxon>Pseudomonadota</taxon>
        <taxon>Alphaproteobacteria</taxon>
        <taxon>Kordiimonadales</taxon>
        <taxon>Temperatibacteraceae</taxon>
        <taxon>Temperatibacter</taxon>
    </lineage>
</organism>
<reference evidence="11" key="1">
    <citation type="submission" date="2023-04" db="EMBL/GenBank/DDBJ databases">
        <title>Complete genome sequence of Temperatibacter marinus.</title>
        <authorList>
            <person name="Rong J.-C."/>
            <person name="Yi M.-L."/>
            <person name="Zhao Q."/>
        </authorList>
    </citation>
    <scope>NUCLEOTIDE SEQUENCE</scope>
    <source>
        <strain evidence="11">NBRC 110045</strain>
    </source>
</reference>
<name>A0AA52EDQ0_9PROT</name>
<keyword evidence="4 8" id="KW-0564">Palmitate</keyword>
<dbReference type="InterPro" id="IPR039001">
    <property type="entry name" value="Pal"/>
</dbReference>